<dbReference type="Gene3D" id="3.40.50.720">
    <property type="entry name" value="NAD(P)-binding Rossmann-like Domain"/>
    <property type="match status" value="2"/>
</dbReference>
<evidence type="ECO:0000259" key="6">
    <source>
        <dbReference type="Pfam" id="PF13460"/>
    </source>
</evidence>
<keyword evidence="1" id="KW-0521">NADP</keyword>
<dbReference type="GeneID" id="118405404"/>
<dbReference type="OMA" id="CLGTTRE"/>
<evidence type="ECO:0000256" key="1">
    <source>
        <dbReference type="ARBA" id="ARBA00022857"/>
    </source>
</evidence>
<sequence>MFQVGATVFAGFVVFLGILIAWLEVTPIERQEEICRMAEAAPGKEDEFRSTNQTAFLVGYTGETGKALVEELVNRNIFQKLILIGRRELNYEGEKYNKLEQKVVDYEKLDDHADLFKGHSVGFCCLGTTRGKAGVEGFKRVDHDYVMMTAKLAKEGGCGHFVLQSSQGANKKSSFLYPKVKGEVEAECTEVGFEKLSIFRPGVLMVDRQESRPGEWFVRKVLAPLKYVAPTVMTCPVETVAKAMVNAVLTPSDKPAEIYENKAVHLLAKDKSCCTVCYRTLIRRFDIYKSYRMAEAAPGKEDEFRSTNQTAFVVGYSGGTGLALVEELVNRNIFQKVFLIGRRKLDKYEGDKYSMLEQKTLDFEKLEDYADEFKGHSVGFVCLGTSRAKVGKEGFRRVDRDYIMKVAELAKAGGCRHFLLISAHGADKNSSLLYNKVKGEVEAECTELGFQRLSIFRPGLLIAEREESRIAERFFRVLLAPIIYFKPTLVSVPVETVAKAMVNVVLEPCQEPVETVDNHGIHRLAQEKESEK</sequence>
<keyword evidence="2" id="KW-0007">Acetylation</keyword>
<dbReference type="KEGG" id="bfo:118405404"/>
<evidence type="ECO:0000256" key="2">
    <source>
        <dbReference type="ARBA" id="ARBA00022990"/>
    </source>
</evidence>
<gene>
    <name evidence="8" type="primary">LOC118405404</name>
</gene>
<dbReference type="OrthoDB" id="430436at2759"/>
<keyword evidence="3" id="KW-1015">Disulfide bond</keyword>
<dbReference type="Proteomes" id="UP000001554">
    <property type="component" value="Chromosome 18"/>
</dbReference>
<dbReference type="PANTHER" id="PTHR14097">
    <property type="entry name" value="OXIDOREDUCTASE HTATIP2"/>
    <property type="match status" value="1"/>
</dbReference>
<comment type="subunit">
    <text evidence="4">Monomer. Forms homodimers during oxidative stress. Interacts (via N-terminus) with elongation factor EEF1A1 (via middle-region); the interaction is direct and competes with EEF1A1 binding to guanyl-nucleotide exchange factor EEF1B2, thereby inhibiting GDP for GTP exchange and reactivation of EEF1A1. Interacts with nuclear transport receptors XPO4, IPO5/RANBP5, IPO7, IPO9 and KPNB1 as well as GCN1L1/GCN1 and LRPPRC probably through their HEAT repeats. Binds NCOA5/CIA.</text>
</comment>
<dbReference type="SUPFAM" id="SSF51735">
    <property type="entry name" value="NAD(P)-binding Rossmann-fold domains"/>
    <property type="match status" value="2"/>
</dbReference>
<dbReference type="InterPro" id="IPR016040">
    <property type="entry name" value="NAD(P)-bd_dom"/>
</dbReference>
<evidence type="ECO:0000256" key="4">
    <source>
        <dbReference type="ARBA" id="ARBA00093483"/>
    </source>
</evidence>
<evidence type="ECO:0000313" key="8">
    <source>
        <dbReference type="RefSeq" id="XP_035660795.1"/>
    </source>
</evidence>
<dbReference type="GO" id="GO:0005737">
    <property type="term" value="C:cytoplasm"/>
    <property type="evidence" value="ECO:0000318"/>
    <property type="project" value="GO_Central"/>
</dbReference>
<evidence type="ECO:0000256" key="3">
    <source>
        <dbReference type="ARBA" id="ARBA00023157"/>
    </source>
</evidence>
<feature type="domain" description="NAD(P)-binding" evidence="6">
    <location>
        <begin position="317"/>
        <end position="430"/>
    </location>
</feature>
<dbReference type="CDD" id="cd05250">
    <property type="entry name" value="CC3_like_SDR_a"/>
    <property type="match status" value="2"/>
</dbReference>
<organism evidence="7 8">
    <name type="scientific">Branchiostoma floridae</name>
    <name type="common">Florida lancelet</name>
    <name type="synonym">Amphioxus</name>
    <dbReference type="NCBI Taxonomy" id="7739"/>
    <lineage>
        <taxon>Eukaryota</taxon>
        <taxon>Metazoa</taxon>
        <taxon>Chordata</taxon>
        <taxon>Cephalochordata</taxon>
        <taxon>Leptocardii</taxon>
        <taxon>Amphioxiformes</taxon>
        <taxon>Branchiostomatidae</taxon>
        <taxon>Branchiostoma</taxon>
    </lineage>
</organism>
<evidence type="ECO:0000313" key="7">
    <source>
        <dbReference type="Proteomes" id="UP000001554"/>
    </source>
</evidence>
<reference evidence="7" key="1">
    <citation type="journal article" date="2020" name="Nat. Ecol. Evol.">
        <title>Deeply conserved synteny resolves early events in vertebrate evolution.</title>
        <authorList>
            <person name="Simakov O."/>
            <person name="Marletaz F."/>
            <person name="Yue J.X."/>
            <person name="O'Connell B."/>
            <person name="Jenkins J."/>
            <person name="Brandt A."/>
            <person name="Calef R."/>
            <person name="Tung C.H."/>
            <person name="Huang T.K."/>
            <person name="Schmutz J."/>
            <person name="Satoh N."/>
            <person name="Yu J.K."/>
            <person name="Putnam N.H."/>
            <person name="Green R.E."/>
            <person name="Rokhsar D.S."/>
        </authorList>
    </citation>
    <scope>NUCLEOTIDE SEQUENCE [LARGE SCALE GENOMIC DNA]</scope>
    <source>
        <strain evidence="7">S238N-H82</strain>
    </source>
</reference>
<keyword evidence="7" id="KW-1185">Reference proteome</keyword>
<dbReference type="FunFam" id="3.40.50.720:FF:000271">
    <property type="entry name" value="oxidoreductase HTATIP2 isoform X1"/>
    <property type="match status" value="2"/>
</dbReference>
<dbReference type="PANTHER" id="PTHR14097:SF7">
    <property type="entry name" value="OXIDOREDUCTASE HTATIP2"/>
    <property type="match status" value="1"/>
</dbReference>
<dbReference type="Pfam" id="PF13460">
    <property type="entry name" value="NAD_binding_10"/>
    <property type="match status" value="2"/>
</dbReference>
<dbReference type="AlphaFoldDB" id="A0A9J7HM42"/>
<protein>
    <recommendedName>
        <fullName evidence="5">Protein HTATIP2</fullName>
    </recommendedName>
</protein>
<accession>A0A9J7HM42</accession>
<evidence type="ECO:0000256" key="5">
    <source>
        <dbReference type="ARBA" id="ARBA00093604"/>
    </source>
</evidence>
<reference evidence="8" key="2">
    <citation type="submission" date="2025-08" db="UniProtKB">
        <authorList>
            <consortium name="RefSeq"/>
        </authorList>
    </citation>
    <scope>IDENTIFICATION</scope>
    <source>
        <strain evidence="8">S238N-H82</strain>
        <tissue evidence="8">Testes</tissue>
    </source>
</reference>
<proteinExistence type="predicted"/>
<name>A0A9J7HM42_BRAFL</name>
<feature type="domain" description="NAD(P)-binding" evidence="6">
    <location>
        <begin position="61"/>
        <end position="173"/>
    </location>
</feature>
<dbReference type="GO" id="GO:0003824">
    <property type="term" value="F:catalytic activity"/>
    <property type="evidence" value="ECO:0007669"/>
    <property type="project" value="UniProtKB-ARBA"/>
</dbReference>
<dbReference type="RefSeq" id="XP_035660795.1">
    <property type="nucleotide sequence ID" value="XM_035804902.1"/>
</dbReference>
<dbReference type="InterPro" id="IPR036291">
    <property type="entry name" value="NAD(P)-bd_dom_sf"/>
</dbReference>